<feature type="domain" description="DUF1659" evidence="1">
    <location>
        <begin position="2"/>
        <end position="70"/>
    </location>
</feature>
<gene>
    <name evidence="2" type="ORF">BTO28_05175</name>
</gene>
<dbReference type="OrthoDB" id="48766at2"/>
<reference evidence="2 3" key="1">
    <citation type="submission" date="2016-12" db="EMBL/GenBank/DDBJ databases">
        <title>Domibacillus sp. SAB 38T whole genome sequencing.</title>
        <authorList>
            <person name="Verma A."/>
            <person name="Ojha A.K."/>
            <person name="Krishnamurthi S."/>
        </authorList>
    </citation>
    <scope>NUCLEOTIDE SEQUENCE [LARGE SCALE GENOMIC DNA]</scope>
    <source>
        <strain evidence="2 3">SAB 38</strain>
    </source>
</reference>
<dbReference type="Proteomes" id="UP000188613">
    <property type="component" value="Unassembled WGS sequence"/>
</dbReference>
<keyword evidence="3" id="KW-1185">Reference proteome</keyword>
<protein>
    <recommendedName>
        <fullName evidence="1">DUF1659 domain-containing protein</fullName>
    </recommendedName>
</protein>
<comment type="caution">
    <text evidence="2">The sequence shown here is derived from an EMBL/GenBank/DDBJ whole genome shotgun (WGS) entry which is preliminary data.</text>
</comment>
<dbReference type="Pfam" id="PF07872">
    <property type="entry name" value="DUF1659"/>
    <property type="match status" value="1"/>
</dbReference>
<sequence>MAQATLNKSTLRLVFDNGIDESGKSVYKTKSYSNVNTAATADQLQAAAAAIATLSSMPLSSIELNDSSVIN</sequence>
<name>A0A1V2AAB2_9BACI</name>
<evidence type="ECO:0000313" key="3">
    <source>
        <dbReference type="Proteomes" id="UP000188613"/>
    </source>
</evidence>
<dbReference type="STRING" id="1714355.BTO28_05175"/>
<dbReference type="InterPro" id="IPR012454">
    <property type="entry name" value="DUF1659"/>
</dbReference>
<organism evidence="2 3">
    <name type="scientific">Domibacillus epiphyticus</name>
    <dbReference type="NCBI Taxonomy" id="1714355"/>
    <lineage>
        <taxon>Bacteria</taxon>
        <taxon>Bacillati</taxon>
        <taxon>Bacillota</taxon>
        <taxon>Bacilli</taxon>
        <taxon>Bacillales</taxon>
        <taxon>Bacillaceae</taxon>
        <taxon>Domibacillus</taxon>
    </lineage>
</organism>
<evidence type="ECO:0000259" key="1">
    <source>
        <dbReference type="Pfam" id="PF07872"/>
    </source>
</evidence>
<accession>A0A1V2AAB2</accession>
<evidence type="ECO:0000313" key="2">
    <source>
        <dbReference type="EMBL" id="OMP67880.1"/>
    </source>
</evidence>
<dbReference type="AlphaFoldDB" id="A0A1V2AAB2"/>
<dbReference type="EMBL" id="MSFI01000008">
    <property type="protein sequence ID" value="OMP67880.1"/>
    <property type="molecule type" value="Genomic_DNA"/>
</dbReference>
<proteinExistence type="predicted"/>
<dbReference type="RefSeq" id="WP_076764483.1">
    <property type="nucleotide sequence ID" value="NZ_MSFI01000008.1"/>
</dbReference>